<dbReference type="InterPro" id="IPR010998">
    <property type="entry name" value="Integrase_recombinase_N"/>
</dbReference>
<dbReference type="OrthoDB" id="9803188at2"/>
<dbReference type="GO" id="GO:0015074">
    <property type="term" value="P:DNA integration"/>
    <property type="evidence" value="ECO:0007669"/>
    <property type="project" value="UniProtKB-KW"/>
</dbReference>
<keyword evidence="2" id="KW-0229">DNA integration</keyword>
<evidence type="ECO:0000256" key="4">
    <source>
        <dbReference type="ARBA" id="ARBA00023172"/>
    </source>
</evidence>
<dbReference type="Proteomes" id="UP000070134">
    <property type="component" value="Chromosome"/>
</dbReference>
<dbReference type="STRING" id="37927.SA2016_0317"/>
<dbReference type="AlphaFoldDB" id="A0A126ZV32"/>
<evidence type="ECO:0000259" key="7">
    <source>
        <dbReference type="PROSITE" id="PS51900"/>
    </source>
</evidence>
<dbReference type="InterPro" id="IPR013762">
    <property type="entry name" value="Integrase-like_cat_sf"/>
</dbReference>
<dbReference type="KEGG" id="satk:SA2016_0317"/>
<organism evidence="8 9">
    <name type="scientific">Sinomonas atrocyanea</name>
    <dbReference type="NCBI Taxonomy" id="37927"/>
    <lineage>
        <taxon>Bacteria</taxon>
        <taxon>Bacillati</taxon>
        <taxon>Actinomycetota</taxon>
        <taxon>Actinomycetes</taxon>
        <taxon>Micrococcales</taxon>
        <taxon>Micrococcaceae</taxon>
        <taxon>Sinomonas</taxon>
    </lineage>
</organism>
<dbReference type="GO" id="GO:0003677">
    <property type="term" value="F:DNA binding"/>
    <property type="evidence" value="ECO:0007669"/>
    <property type="project" value="UniProtKB-UniRule"/>
</dbReference>
<evidence type="ECO:0000313" key="8">
    <source>
        <dbReference type="EMBL" id="AMM31018.1"/>
    </source>
</evidence>
<dbReference type="Pfam" id="PF00589">
    <property type="entry name" value="Phage_integrase"/>
    <property type="match status" value="1"/>
</dbReference>
<keyword evidence="9" id="KW-1185">Reference proteome</keyword>
<dbReference type="EMBL" id="CP014518">
    <property type="protein sequence ID" value="AMM31018.1"/>
    <property type="molecule type" value="Genomic_DNA"/>
</dbReference>
<dbReference type="InterPro" id="IPR050090">
    <property type="entry name" value="Tyrosine_recombinase_XerCD"/>
</dbReference>
<gene>
    <name evidence="8" type="ORF">SA2016_0317</name>
</gene>
<dbReference type="RefSeq" id="WP_084249225.1">
    <property type="nucleotide sequence ID" value="NZ_BJMO01000007.1"/>
</dbReference>
<keyword evidence="4" id="KW-0233">DNA recombination</keyword>
<name>A0A126ZV32_9MICC</name>
<evidence type="ECO:0000256" key="1">
    <source>
        <dbReference type="ARBA" id="ARBA00008857"/>
    </source>
</evidence>
<evidence type="ECO:0000256" key="5">
    <source>
        <dbReference type="PROSITE-ProRule" id="PRU01248"/>
    </source>
</evidence>
<protein>
    <recommendedName>
        <fullName evidence="10">Integrase</fullName>
    </recommendedName>
</protein>
<dbReference type="GO" id="GO:0006310">
    <property type="term" value="P:DNA recombination"/>
    <property type="evidence" value="ECO:0007669"/>
    <property type="project" value="UniProtKB-KW"/>
</dbReference>
<dbReference type="SUPFAM" id="SSF56349">
    <property type="entry name" value="DNA breaking-rejoining enzymes"/>
    <property type="match status" value="1"/>
</dbReference>
<feature type="domain" description="Tyr recombinase" evidence="6">
    <location>
        <begin position="174"/>
        <end position="362"/>
    </location>
</feature>
<proteinExistence type="inferred from homology"/>
<dbReference type="PANTHER" id="PTHR30349:SF64">
    <property type="entry name" value="PROPHAGE INTEGRASE INTD-RELATED"/>
    <property type="match status" value="1"/>
</dbReference>
<sequence>MKVQVTSRTDSGVPAGWCVVDEQGLPVLEATRFLAHLSQIERSPNTCKAYAHDLALYLTFLDEFDFKIDDATNDLLGRFAHWLRSPQASVTAVSEQSVARSRTTVNRSLSAVASFYAYLGSYGEGAIGNLAFTRLMQTAHIFHRANRRLVDNVGSARRKRDGHRIGPRLPVVQKTMKTLTVEQVNTILGACRTYQHRLFFCLAFTTGMRIGQILGLRHEDMDTRSRTIWIRPRDDNENGVRGKIRKPHSIPITRQLARLYEEYMHEEYGHIDSRYVFISLTGKRVGRPLAPSSIYASVRSIQRRTQIYGWTPHTLRHTYVTLQRQAGVPIEIFSNLVTHAHIQTTIETYSHLSADDLREALIRTGAWESPA</sequence>
<comment type="similarity">
    <text evidence="1">Belongs to the 'phage' integrase family.</text>
</comment>
<evidence type="ECO:0000256" key="3">
    <source>
        <dbReference type="ARBA" id="ARBA00023125"/>
    </source>
</evidence>
<feature type="domain" description="Core-binding (CB)" evidence="7">
    <location>
        <begin position="24"/>
        <end position="120"/>
    </location>
</feature>
<dbReference type="Pfam" id="PF02899">
    <property type="entry name" value="Phage_int_SAM_1"/>
    <property type="match status" value="1"/>
</dbReference>
<reference evidence="8 9" key="1">
    <citation type="submission" date="2016-02" db="EMBL/GenBank/DDBJ databases">
        <title>Complete genome of Sinomonas atrocyanea KCTC 3377.</title>
        <authorList>
            <person name="Kim K.M."/>
        </authorList>
    </citation>
    <scope>NUCLEOTIDE SEQUENCE [LARGE SCALE GENOMIC DNA]</scope>
    <source>
        <strain evidence="8 9">KCTC 3377</strain>
    </source>
</reference>
<evidence type="ECO:0000259" key="6">
    <source>
        <dbReference type="PROSITE" id="PS51898"/>
    </source>
</evidence>
<dbReference type="InterPro" id="IPR044068">
    <property type="entry name" value="CB"/>
</dbReference>
<evidence type="ECO:0008006" key="10">
    <source>
        <dbReference type="Google" id="ProtNLM"/>
    </source>
</evidence>
<evidence type="ECO:0000313" key="9">
    <source>
        <dbReference type="Proteomes" id="UP000070134"/>
    </source>
</evidence>
<keyword evidence="3 5" id="KW-0238">DNA-binding</keyword>
<evidence type="ECO:0000256" key="2">
    <source>
        <dbReference type="ARBA" id="ARBA00022908"/>
    </source>
</evidence>
<dbReference type="PANTHER" id="PTHR30349">
    <property type="entry name" value="PHAGE INTEGRASE-RELATED"/>
    <property type="match status" value="1"/>
</dbReference>
<dbReference type="Gene3D" id="1.10.150.130">
    <property type="match status" value="1"/>
</dbReference>
<accession>A0A126ZV32</accession>
<dbReference type="PROSITE" id="PS51898">
    <property type="entry name" value="TYR_RECOMBINASE"/>
    <property type="match status" value="1"/>
</dbReference>
<dbReference type="InterPro" id="IPR004107">
    <property type="entry name" value="Integrase_SAM-like_N"/>
</dbReference>
<dbReference type="InterPro" id="IPR011010">
    <property type="entry name" value="DNA_brk_join_enz"/>
</dbReference>
<dbReference type="InterPro" id="IPR002104">
    <property type="entry name" value="Integrase_catalytic"/>
</dbReference>
<dbReference type="Gene3D" id="1.10.443.10">
    <property type="entry name" value="Intergrase catalytic core"/>
    <property type="match status" value="1"/>
</dbReference>
<dbReference type="PROSITE" id="PS51900">
    <property type="entry name" value="CB"/>
    <property type="match status" value="1"/>
</dbReference>